<organism evidence="6 7">
    <name type="scientific">Novosphingobium album</name>
    <name type="common">ex Liu et al. 2023</name>
    <dbReference type="NCBI Taxonomy" id="3031130"/>
    <lineage>
        <taxon>Bacteria</taxon>
        <taxon>Pseudomonadati</taxon>
        <taxon>Pseudomonadota</taxon>
        <taxon>Alphaproteobacteria</taxon>
        <taxon>Sphingomonadales</taxon>
        <taxon>Sphingomonadaceae</taxon>
        <taxon>Novosphingobium</taxon>
    </lineage>
</organism>
<gene>
    <name evidence="6" type="ORF">PYV00_00500</name>
</gene>
<feature type="transmembrane region" description="Helical" evidence="4">
    <location>
        <begin position="229"/>
        <end position="250"/>
    </location>
</feature>
<dbReference type="Proteomes" id="UP001216253">
    <property type="component" value="Unassembled WGS sequence"/>
</dbReference>
<feature type="transmembrane region" description="Helical" evidence="4">
    <location>
        <begin position="283"/>
        <end position="305"/>
    </location>
</feature>
<keyword evidence="3 4" id="KW-0472">Membrane</keyword>
<keyword evidence="1 4" id="KW-0812">Transmembrane</keyword>
<dbReference type="PANTHER" id="PTHR11360">
    <property type="entry name" value="MONOCARBOXYLATE TRANSPORTER"/>
    <property type="match status" value="1"/>
</dbReference>
<proteinExistence type="predicted"/>
<dbReference type="EMBL" id="JARESE010000001">
    <property type="protein sequence ID" value="MDE8650194.1"/>
    <property type="molecule type" value="Genomic_DNA"/>
</dbReference>
<dbReference type="InterPro" id="IPR050327">
    <property type="entry name" value="Proton-linked_MCT"/>
</dbReference>
<feature type="transmembrane region" description="Helical" evidence="4">
    <location>
        <begin position="257"/>
        <end position="277"/>
    </location>
</feature>
<reference evidence="6 7" key="1">
    <citation type="submission" date="2023-03" db="EMBL/GenBank/DDBJ databases">
        <title>NovoSphingobium album sp. nov. isolated from polycyclic aromatic hydrocarbons- and heavy-metal polluted soil.</title>
        <authorList>
            <person name="Liu Z."/>
            <person name="Wang K."/>
        </authorList>
    </citation>
    <scope>NUCLEOTIDE SEQUENCE [LARGE SCALE GENOMIC DNA]</scope>
    <source>
        <strain evidence="6 7">H3SJ31-1</strain>
    </source>
</reference>
<feature type="transmembrane region" description="Helical" evidence="4">
    <location>
        <begin position="51"/>
        <end position="71"/>
    </location>
</feature>
<keyword evidence="7" id="KW-1185">Reference proteome</keyword>
<dbReference type="RefSeq" id="WP_275226278.1">
    <property type="nucleotide sequence ID" value="NZ_JARESE010000001.1"/>
</dbReference>
<evidence type="ECO:0000256" key="1">
    <source>
        <dbReference type="ARBA" id="ARBA00022692"/>
    </source>
</evidence>
<dbReference type="InterPro" id="IPR011701">
    <property type="entry name" value="MFS"/>
</dbReference>
<feature type="transmembrane region" description="Helical" evidence="4">
    <location>
        <begin position="348"/>
        <end position="368"/>
    </location>
</feature>
<evidence type="ECO:0000313" key="7">
    <source>
        <dbReference type="Proteomes" id="UP001216253"/>
    </source>
</evidence>
<comment type="caution">
    <text evidence="6">The sequence shown here is derived from an EMBL/GenBank/DDBJ whole genome shotgun (WGS) entry which is preliminary data.</text>
</comment>
<evidence type="ECO:0000256" key="2">
    <source>
        <dbReference type="ARBA" id="ARBA00022989"/>
    </source>
</evidence>
<feature type="transmembrane region" description="Helical" evidence="4">
    <location>
        <begin position="317"/>
        <end position="336"/>
    </location>
</feature>
<dbReference type="Pfam" id="PF07690">
    <property type="entry name" value="MFS_1"/>
    <property type="match status" value="1"/>
</dbReference>
<sequence length="379" mass="39973">MSTVGTITTAIAPSLLADVGWSRAAFALVGSLALVTSFAFPFVGRLADIMGVRWTALIGMVTLPLVYLAYSMMNGQLWVYITIFFIQSVLCVTTTATVYSRLVVQYVERSRGLALAIAVSGSAITGAIGAPILNAYVEANGWREAYQALAIFSVIASVITFLLIPAERQKTQAPRAKRRARDDYPLILRSKAFWILLAVMLLCNLPATIMLVQLKLLLMANGVGGKDTAVMLSALSVGMLAGRFVAGLALDRFRADIVSFVSLGLPSVGLFLIASSLDAPAVLTFAVFCLGFSFGAEGDIVGFLVARHFGVAIYSSVMGLLTFAISFSTASGAALLSFTMARTGGYELYLVIVGTAVLLGSSLLLLLGPSRAAPPAARA</sequence>
<evidence type="ECO:0000259" key="5">
    <source>
        <dbReference type="PROSITE" id="PS50850"/>
    </source>
</evidence>
<feature type="transmembrane region" description="Helical" evidence="4">
    <location>
        <begin position="77"/>
        <end position="100"/>
    </location>
</feature>
<dbReference type="SUPFAM" id="SSF103473">
    <property type="entry name" value="MFS general substrate transporter"/>
    <property type="match status" value="1"/>
</dbReference>
<dbReference type="InterPro" id="IPR020846">
    <property type="entry name" value="MFS_dom"/>
</dbReference>
<evidence type="ECO:0000256" key="3">
    <source>
        <dbReference type="ARBA" id="ARBA00023136"/>
    </source>
</evidence>
<accession>A0ABT5WJG6</accession>
<feature type="transmembrane region" description="Helical" evidence="4">
    <location>
        <begin position="24"/>
        <end position="44"/>
    </location>
</feature>
<protein>
    <submittedName>
        <fullName evidence="6">MFS transporter</fullName>
    </submittedName>
</protein>
<feature type="transmembrane region" description="Helical" evidence="4">
    <location>
        <begin position="186"/>
        <end position="209"/>
    </location>
</feature>
<feature type="transmembrane region" description="Helical" evidence="4">
    <location>
        <begin position="112"/>
        <end position="133"/>
    </location>
</feature>
<dbReference type="PROSITE" id="PS50850">
    <property type="entry name" value="MFS"/>
    <property type="match status" value="1"/>
</dbReference>
<evidence type="ECO:0000256" key="4">
    <source>
        <dbReference type="SAM" id="Phobius"/>
    </source>
</evidence>
<keyword evidence="2 4" id="KW-1133">Transmembrane helix</keyword>
<feature type="domain" description="Major facilitator superfamily (MFS) profile" evidence="5">
    <location>
        <begin position="1"/>
        <end position="372"/>
    </location>
</feature>
<dbReference type="Gene3D" id="1.20.1250.20">
    <property type="entry name" value="MFS general substrate transporter like domains"/>
    <property type="match status" value="2"/>
</dbReference>
<dbReference type="InterPro" id="IPR036259">
    <property type="entry name" value="MFS_trans_sf"/>
</dbReference>
<feature type="transmembrane region" description="Helical" evidence="4">
    <location>
        <begin position="145"/>
        <end position="165"/>
    </location>
</feature>
<name>A0ABT5WJG6_9SPHN</name>
<evidence type="ECO:0000313" key="6">
    <source>
        <dbReference type="EMBL" id="MDE8650194.1"/>
    </source>
</evidence>
<dbReference type="PANTHER" id="PTHR11360:SF290">
    <property type="entry name" value="MONOCARBOXYLATE MFS PERMEASE"/>
    <property type="match status" value="1"/>
</dbReference>